<name>A0A0D8JFL5_9BACT</name>
<keyword evidence="5" id="KW-1185">Reference proteome</keyword>
<gene>
    <name evidence="4" type="ORF">LH29_09350</name>
</gene>
<dbReference type="GO" id="GO:0061522">
    <property type="term" value="F:1,4-dihydroxy-2-naphthoyl-CoA thioesterase activity"/>
    <property type="evidence" value="ECO:0007669"/>
    <property type="project" value="TreeGrafter"/>
</dbReference>
<proteinExistence type="inferred from homology"/>
<dbReference type="NCBIfam" id="TIGR00369">
    <property type="entry name" value="unchar_dom_1"/>
    <property type="match status" value="1"/>
</dbReference>
<dbReference type="SUPFAM" id="SSF54637">
    <property type="entry name" value="Thioesterase/thiol ester dehydrase-isomerase"/>
    <property type="match status" value="1"/>
</dbReference>
<dbReference type="InterPro" id="IPR006683">
    <property type="entry name" value="Thioestr_dom"/>
</dbReference>
<dbReference type="CDD" id="cd03443">
    <property type="entry name" value="PaaI_thioesterase"/>
    <property type="match status" value="1"/>
</dbReference>
<keyword evidence="2" id="KW-0378">Hydrolase</keyword>
<organism evidence="4 5">
    <name type="scientific">Draconibacterium sediminis</name>
    <dbReference type="NCBI Taxonomy" id="1544798"/>
    <lineage>
        <taxon>Bacteria</taxon>
        <taxon>Pseudomonadati</taxon>
        <taxon>Bacteroidota</taxon>
        <taxon>Bacteroidia</taxon>
        <taxon>Marinilabiliales</taxon>
        <taxon>Prolixibacteraceae</taxon>
        <taxon>Draconibacterium</taxon>
    </lineage>
</organism>
<comment type="similarity">
    <text evidence="1">Belongs to the thioesterase PaaI family.</text>
</comment>
<protein>
    <recommendedName>
        <fullName evidence="3">Thioesterase domain-containing protein</fullName>
    </recommendedName>
</protein>
<dbReference type="STRING" id="1544798.LH29_09350"/>
<dbReference type="Proteomes" id="UP000032544">
    <property type="component" value="Unassembled WGS sequence"/>
</dbReference>
<evidence type="ECO:0000256" key="2">
    <source>
        <dbReference type="ARBA" id="ARBA00022801"/>
    </source>
</evidence>
<evidence type="ECO:0000313" key="5">
    <source>
        <dbReference type="Proteomes" id="UP000032544"/>
    </source>
</evidence>
<dbReference type="PANTHER" id="PTHR43240">
    <property type="entry name" value="1,4-DIHYDROXY-2-NAPHTHOYL-COA THIOESTERASE 1"/>
    <property type="match status" value="1"/>
</dbReference>
<sequence>MDFTQLSFDTPVELINQAIKDTLVGSLGIEITKIEEGKIEGLLNLSAKNSRPGGILHGGANLAMGETLAGLGSMLLVDMNAYDVLGIMVNGNHTGVLKKGKALAVAKIVHRGKQTHVWNVDICNEEGRLISSVRVTNMITEKNDR</sequence>
<evidence type="ECO:0000259" key="3">
    <source>
        <dbReference type="Pfam" id="PF03061"/>
    </source>
</evidence>
<dbReference type="Gene3D" id="3.10.129.10">
    <property type="entry name" value="Hotdog Thioesterase"/>
    <property type="match status" value="1"/>
</dbReference>
<dbReference type="GO" id="GO:0005829">
    <property type="term" value="C:cytosol"/>
    <property type="evidence" value="ECO:0007669"/>
    <property type="project" value="TreeGrafter"/>
</dbReference>
<reference evidence="4 5" key="1">
    <citation type="submission" date="2014-09" db="EMBL/GenBank/DDBJ databases">
        <title>Draft Genome Sequence of Draconibacterium sp. JN14CK-3.</title>
        <authorList>
            <person name="Dong C."/>
            <person name="Lai Q."/>
            <person name="Shao Z."/>
        </authorList>
    </citation>
    <scope>NUCLEOTIDE SEQUENCE [LARGE SCALE GENOMIC DNA]</scope>
    <source>
        <strain evidence="4 5">JN14CK-3</strain>
    </source>
</reference>
<accession>A0A0D8JFL5</accession>
<feature type="domain" description="Thioesterase" evidence="3">
    <location>
        <begin position="53"/>
        <end position="130"/>
    </location>
</feature>
<dbReference type="Pfam" id="PF03061">
    <property type="entry name" value="4HBT"/>
    <property type="match status" value="1"/>
</dbReference>
<comment type="caution">
    <text evidence="4">The sequence shown here is derived from an EMBL/GenBank/DDBJ whole genome shotgun (WGS) entry which is preliminary data.</text>
</comment>
<evidence type="ECO:0000256" key="1">
    <source>
        <dbReference type="ARBA" id="ARBA00008324"/>
    </source>
</evidence>
<dbReference type="InterPro" id="IPR003736">
    <property type="entry name" value="PAAI_dom"/>
</dbReference>
<dbReference type="PANTHER" id="PTHR43240:SF5">
    <property type="entry name" value="1,4-DIHYDROXY-2-NAPHTHOYL-COA THIOESTERASE 1"/>
    <property type="match status" value="1"/>
</dbReference>
<dbReference type="OrthoDB" id="9798208at2"/>
<dbReference type="EMBL" id="JRHC01000001">
    <property type="protein sequence ID" value="KJF45539.1"/>
    <property type="molecule type" value="Genomic_DNA"/>
</dbReference>
<dbReference type="RefSeq" id="WP_045027893.1">
    <property type="nucleotide sequence ID" value="NZ_JRHC01000001.1"/>
</dbReference>
<evidence type="ECO:0000313" key="4">
    <source>
        <dbReference type="EMBL" id="KJF45539.1"/>
    </source>
</evidence>
<dbReference type="AlphaFoldDB" id="A0A0D8JFL5"/>
<dbReference type="InterPro" id="IPR029069">
    <property type="entry name" value="HotDog_dom_sf"/>
</dbReference>